<dbReference type="EMBL" id="VXBO01008585">
    <property type="protein sequence ID" value="NXN42318.1"/>
    <property type="molecule type" value="Genomic_DNA"/>
</dbReference>
<dbReference type="PROSITE" id="PS51999">
    <property type="entry name" value="ZF_GRF"/>
    <property type="match status" value="2"/>
</dbReference>
<dbReference type="Pfam" id="PF06839">
    <property type="entry name" value="Zn_ribbon_GRF"/>
    <property type="match status" value="2"/>
</dbReference>
<dbReference type="GO" id="GO:0005654">
    <property type="term" value="C:nucleoplasm"/>
    <property type="evidence" value="ECO:0007669"/>
    <property type="project" value="UniProtKB-ARBA"/>
</dbReference>
<keyword evidence="15" id="KW-0539">Nucleus</keyword>
<evidence type="ECO:0000256" key="21">
    <source>
        <dbReference type="ARBA" id="ARBA00082922"/>
    </source>
</evidence>
<dbReference type="Pfam" id="PF06831">
    <property type="entry name" value="H2TH"/>
    <property type="match status" value="1"/>
</dbReference>
<feature type="compositionally biased region" description="Polar residues" evidence="24">
    <location>
        <begin position="355"/>
        <end position="365"/>
    </location>
</feature>
<evidence type="ECO:0000259" key="27">
    <source>
        <dbReference type="PROSITE" id="PS51068"/>
    </source>
</evidence>
<comment type="similarity">
    <text evidence="3">Belongs to the FPG family.</text>
</comment>
<dbReference type="PROSITE" id="PS01358">
    <property type="entry name" value="ZF_RANBP2_1"/>
    <property type="match status" value="1"/>
</dbReference>
<dbReference type="Proteomes" id="UP000525158">
    <property type="component" value="Unassembled WGS sequence"/>
</dbReference>
<keyword evidence="30" id="KW-1185">Reference proteome</keyword>
<feature type="domain" description="GRF-type" evidence="28">
    <location>
        <begin position="436"/>
        <end position="479"/>
    </location>
</feature>
<keyword evidence="11" id="KW-0862">Zinc</keyword>
<dbReference type="SMART" id="SM01232">
    <property type="entry name" value="H2TH"/>
    <property type="match status" value="1"/>
</dbReference>
<dbReference type="AlphaFoldDB" id="A0A7L1IUM6"/>
<evidence type="ECO:0000256" key="22">
    <source>
        <dbReference type="ARBA" id="ARBA00083341"/>
    </source>
</evidence>
<proteinExistence type="inferred from homology"/>
<dbReference type="InterPro" id="IPR015886">
    <property type="entry name" value="H2TH_FPG"/>
</dbReference>
<feature type="non-terminal residue" evidence="29">
    <location>
        <position position="532"/>
    </location>
</feature>
<dbReference type="GO" id="GO:0005694">
    <property type="term" value="C:chromosome"/>
    <property type="evidence" value="ECO:0007669"/>
    <property type="project" value="UniProtKB-SubCell"/>
</dbReference>
<evidence type="ECO:0000256" key="8">
    <source>
        <dbReference type="ARBA" id="ARBA00022763"/>
    </source>
</evidence>
<protein>
    <recommendedName>
        <fullName evidence="19">Endonuclease 8-like 3</fullName>
        <ecNumber evidence="4">4.2.99.18</ecNumber>
    </recommendedName>
    <alternativeName>
        <fullName evidence="20">DNA glycosylase/AP lyase Neil3</fullName>
    </alternativeName>
    <alternativeName>
        <fullName evidence="22">Endonuclease VIII-like 3</fullName>
    </alternativeName>
    <alternativeName>
        <fullName evidence="21">Nei-like protein 3</fullName>
    </alternativeName>
</protein>
<dbReference type="CDD" id="cd08969">
    <property type="entry name" value="MeNeil3_N"/>
    <property type="match status" value="1"/>
</dbReference>
<dbReference type="Gene3D" id="2.30.30.380">
    <property type="entry name" value="Zn-finger domain of Sec23/24"/>
    <property type="match status" value="1"/>
</dbReference>
<dbReference type="PROSITE" id="PS51066">
    <property type="entry name" value="ZF_FPG_2"/>
    <property type="match status" value="1"/>
</dbReference>
<feature type="non-terminal residue" evidence="29">
    <location>
        <position position="1"/>
    </location>
</feature>
<evidence type="ECO:0000256" key="23">
    <source>
        <dbReference type="PROSITE-ProRule" id="PRU00322"/>
    </source>
</evidence>
<dbReference type="SUPFAM" id="SSF81624">
    <property type="entry name" value="N-terminal domain of MutM-like DNA repair proteins"/>
    <property type="match status" value="1"/>
</dbReference>
<evidence type="ECO:0000259" key="28">
    <source>
        <dbReference type="PROSITE" id="PS51999"/>
    </source>
</evidence>
<dbReference type="GO" id="GO:0140078">
    <property type="term" value="F:class I DNA-(apurinic or apyrimidinic site) endonuclease activity"/>
    <property type="evidence" value="ECO:0007669"/>
    <property type="project" value="UniProtKB-EC"/>
</dbReference>
<comment type="caution">
    <text evidence="29">The sequence shown here is derived from an EMBL/GenBank/DDBJ whole genome shotgun (WGS) entry which is preliminary data.</text>
</comment>
<keyword evidence="12" id="KW-0238">DNA-binding</keyword>
<evidence type="ECO:0000256" key="9">
    <source>
        <dbReference type="ARBA" id="ARBA00022771"/>
    </source>
</evidence>
<keyword evidence="16" id="KW-0511">Multifunctional enzyme</keyword>
<evidence type="ECO:0000256" key="19">
    <source>
        <dbReference type="ARBA" id="ARBA00073168"/>
    </source>
</evidence>
<evidence type="ECO:0000256" key="5">
    <source>
        <dbReference type="ARBA" id="ARBA00022454"/>
    </source>
</evidence>
<organism evidence="29 30">
    <name type="scientific">Smutsornis africanus</name>
    <name type="common">Double-banded courser</name>
    <name type="synonym">Rhinoptilus africanus</name>
    <dbReference type="NCBI Taxonomy" id="240209"/>
    <lineage>
        <taxon>Eukaryota</taxon>
        <taxon>Metazoa</taxon>
        <taxon>Chordata</taxon>
        <taxon>Craniata</taxon>
        <taxon>Vertebrata</taxon>
        <taxon>Euteleostomi</taxon>
        <taxon>Archelosauria</taxon>
        <taxon>Archosauria</taxon>
        <taxon>Dinosauria</taxon>
        <taxon>Saurischia</taxon>
        <taxon>Theropoda</taxon>
        <taxon>Coelurosauria</taxon>
        <taxon>Aves</taxon>
        <taxon>Neognathae</taxon>
        <taxon>Neoaves</taxon>
        <taxon>Charadriiformes</taxon>
        <taxon>Glareolidae</taxon>
        <taxon>Rhinoptilus</taxon>
    </lineage>
</organism>
<evidence type="ECO:0000313" key="29">
    <source>
        <dbReference type="EMBL" id="NXN42318.1"/>
    </source>
</evidence>
<dbReference type="GO" id="GO:0019104">
    <property type="term" value="F:DNA N-glycosylase activity"/>
    <property type="evidence" value="ECO:0007669"/>
    <property type="project" value="InterPro"/>
</dbReference>
<dbReference type="FunFam" id="1.10.8.50:FF:000008">
    <property type="entry name" value="Nei-like DNA glycosylase 3"/>
    <property type="match status" value="1"/>
</dbReference>
<accession>A0A7L1IUM6</accession>
<dbReference type="InterPro" id="IPR012319">
    <property type="entry name" value="FPG_cat"/>
</dbReference>
<dbReference type="PANTHER" id="PTHR22993">
    <property type="entry name" value="FORMAMIDOPYRIMIDINE-DNA GLYCOSYLASE"/>
    <property type="match status" value="1"/>
</dbReference>
<evidence type="ECO:0000256" key="14">
    <source>
        <dbReference type="ARBA" id="ARBA00023239"/>
    </source>
</evidence>
<dbReference type="InterPro" id="IPR015887">
    <property type="entry name" value="DNA_glyclase_Znf_dom_DNA_BS"/>
</dbReference>
<dbReference type="InterPro" id="IPR010979">
    <property type="entry name" value="Ribosomal_uS13-like_H2TH"/>
</dbReference>
<evidence type="ECO:0000256" key="12">
    <source>
        <dbReference type="ARBA" id="ARBA00023125"/>
    </source>
</evidence>
<dbReference type="InterPro" id="IPR010666">
    <property type="entry name" value="Znf_GRF"/>
</dbReference>
<evidence type="ECO:0000256" key="24">
    <source>
        <dbReference type="SAM" id="MobiDB-lite"/>
    </source>
</evidence>
<keyword evidence="6" id="KW-0479">Metal-binding</keyword>
<dbReference type="SUPFAM" id="SSF90209">
    <property type="entry name" value="Ran binding protein zinc finger-like"/>
    <property type="match status" value="1"/>
</dbReference>
<evidence type="ECO:0000256" key="11">
    <source>
        <dbReference type="ARBA" id="ARBA00022833"/>
    </source>
</evidence>
<keyword evidence="7" id="KW-0677">Repeat</keyword>
<keyword evidence="14" id="KW-0456">Lyase</keyword>
<sequence length="532" mass="58714">TATSAEGTSGHDSLVGHVYRGVETLGKELFMYFDQKALRIHFGMNGSMRINPDGSKDRNGALPALEIQLTEDTVCFFEVTVEYRNAAESEQKVRMMESLDVCSPKFSFLRAESEIKQQKTRMLCDVLLDQGVLPGVGNIIKNEALFDSGLHPAVKVCQLTDEHIRHLVKMTRDFTLLFYKCRKTGSPLYKHYKVYRRPSCGQCSGRITACRLGENSRMTYFCSRCQKADPQLLHASKLPTRNSLIGWAYGRGSCSNEHVAAKAEEEWTCARCTLINKPSAEICDACLTSRPEVPKTENVEDSAAFNTNLVKYPCNDFGKPSMEIKINRKAAFGTATLVLTDLGDNAAVRNGTRVPGNSDQIQTDACQPGGSRDRDYSVALSSSQQPPACRHIQKKQKTDHGPSVPQYNRAVGAAGVSQDCGVTSRSSTPGAAQPRCSAHGRPCSLRVVRKEGGNKGRLFYACPLPPARRCHHFQWADLNFPFCTHGKRCLVKSVLKMGPNNGKNFFVCPLGKEQQCGFFQWAEKGPGTPLPP</sequence>
<evidence type="ECO:0000256" key="3">
    <source>
        <dbReference type="ARBA" id="ARBA00009409"/>
    </source>
</evidence>
<dbReference type="SMART" id="SM00547">
    <property type="entry name" value="ZnF_RBZ"/>
    <property type="match status" value="1"/>
</dbReference>
<keyword evidence="29" id="KW-0540">Nuclease</keyword>
<dbReference type="InterPro" id="IPR001876">
    <property type="entry name" value="Znf_RanBP2"/>
</dbReference>
<evidence type="ECO:0000256" key="20">
    <source>
        <dbReference type="ARBA" id="ARBA00081871"/>
    </source>
</evidence>
<evidence type="ECO:0000256" key="10">
    <source>
        <dbReference type="ARBA" id="ARBA00022801"/>
    </source>
</evidence>
<keyword evidence="9 23" id="KW-0863">Zinc-finger</keyword>
<keyword evidence="17" id="KW-0326">Glycosidase</keyword>
<dbReference type="GO" id="GO:0006284">
    <property type="term" value="P:base-excision repair"/>
    <property type="evidence" value="ECO:0007669"/>
    <property type="project" value="InterPro"/>
</dbReference>
<dbReference type="GO" id="GO:0008270">
    <property type="term" value="F:zinc ion binding"/>
    <property type="evidence" value="ECO:0007669"/>
    <property type="project" value="UniProtKB-KW"/>
</dbReference>
<reference evidence="29 30" key="1">
    <citation type="submission" date="2019-09" db="EMBL/GenBank/DDBJ databases">
        <title>Bird 10,000 Genomes (B10K) Project - Family phase.</title>
        <authorList>
            <person name="Zhang G."/>
        </authorList>
    </citation>
    <scope>NUCLEOTIDE SEQUENCE [LARGE SCALE GENOMIC DNA]</scope>
    <source>
        <strain evidence="29">B10K-DU-002-36</strain>
        <tissue evidence="29">Muscle</tissue>
    </source>
</reference>
<dbReference type="SUPFAM" id="SSF46946">
    <property type="entry name" value="S13-like H2TH domain"/>
    <property type="match status" value="1"/>
</dbReference>
<evidence type="ECO:0000256" key="13">
    <source>
        <dbReference type="ARBA" id="ARBA00023204"/>
    </source>
</evidence>
<feature type="domain" description="Formamidopyrimidine-DNA glycosylase catalytic" evidence="27">
    <location>
        <begin position="1"/>
        <end position="185"/>
    </location>
</feature>
<evidence type="ECO:0000256" key="7">
    <source>
        <dbReference type="ARBA" id="ARBA00022737"/>
    </source>
</evidence>
<dbReference type="InterPro" id="IPR036443">
    <property type="entry name" value="Znf_RanBP2_sf"/>
</dbReference>
<evidence type="ECO:0000313" key="30">
    <source>
        <dbReference type="Proteomes" id="UP000525158"/>
    </source>
</evidence>
<feature type="domain" description="RanBP2-type" evidence="25">
    <location>
        <begin position="262"/>
        <end position="292"/>
    </location>
</feature>
<evidence type="ECO:0000256" key="15">
    <source>
        <dbReference type="ARBA" id="ARBA00023242"/>
    </source>
</evidence>
<evidence type="ECO:0000256" key="1">
    <source>
        <dbReference type="ARBA" id="ARBA00004123"/>
    </source>
</evidence>
<evidence type="ECO:0000256" key="17">
    <source>
        <dbReference type="ARBA" id="ARBA00023295"/>
    </source>
</evidence>
<evidence type="ECO:0000259" key="26">
    <source>
        <dbReference type="PROSITE" id="PS51066"/>
    </source>
</evidence>
<evidence type="ECO:0000259" key="25">
    <source>
        <dbReference type="PROSITE" id="PS50199"/>
    </source>
</evidence>
<comment type="subcellular location">
    <subcellularLocation>
        <location evidence="2">Chromosome</location>
    </subcellularLocation>
    <subcellularLocation>
        <location evidence="1">Nucleus</location>
    </subcellularLocation>
</comment>
<evidence type="ECO:0000256" key="2">
    <source>
        <dbReference type="ARBA" id="ARBA00004286"/>
    </source>
</evidence>
<dbReference type="PROSITE" id="PS50199">
    <property type="entry name" value="ZF_RANBP2_2"/>
    <property type="match status" value="1"/>
</dbReference>
<evidence type="ECO:0000256" key="18">
    <source>
        <dbReference type="ARBA" id="ARBA00044632"/>
    </source>
</evidence>
<keyword evidence="29" id="KW-0255">Endonuclease</keyword>
<gene>
    <name evidence="29" type="primary">Neil3</name>
    <name evidence="29" type="ORF">RHIAFR_R04026</name>
</gene>
<dbReference type="PROSITE" id="PS01242">
    <property type="entry name" value="ZF_FPG_1"/>
    <property type="match status" value="1"/>
</dbReference>
<dbReference type="PANTHER" id="PTHR22993:SF10">
    <property type="entry name" value="ENDONUCLEASE 8-LIKE 3"/>
    <property type="match status" value="1"/>
</dbReference>
<dbReference type="Gene3D" id="1.10.8.50">
    <property type="match status" value="1"/>
</dbReference>
<keyword evidence="10" id="KW-0378">Hydrolase</keyword>
<dbReference type="InterPro" id="IPR035937">
    <property type="entry name" value="FPG_N"/>
</dbReference>
<feature type="domain" description="GRF-type" evidence="28">
    <location>
        <begin position="483"/>
        <end position="525"/>
    </location>
</feature>
<keyword evidence="5" id="KW-0158">Chromosome</keyword>
<keyword evidence="8" id="KW-0227">DNA damage</keyword>
<name>A0A7L1IUM6_SMUAF</name>
<comment type="catalytic activity">
    <reaction evidence="18">
        <text>2'-deoxyribonucleotide-(2'-deoxyribose 5'-phosphate)-2'-deoxyribonucleotide-DNA = a 3'-end 2'-deoxyribonucleotide-(2,3-dehydro-2,3-deoxyribose 5'-phosphate)-DNA + a 5'-end 5'-phospho-2'-deoxyribonucleoside-DNA + H(+)</text>
        <dbReference type="Rhea" id="RHEA:66592"/>
        <dbReference type="Rhea" id="RHEA-COMP:13180"/>
        <dbReference type="Rhea" id="RHEA-COMP:16897"/>
        <dbReference type="Rhea" id="RHEA-COMP:17067"/>
        <dbReference type="ChEBI" id="CHEBI:15378"/>
        <dbReference type="ChEBI" id="CHEBI:136412"/>
        <dbReference type="ChEBI" id="CHEBI:157695"/>
        <dbReference type="ChEBI" id="CHEBI:167181"/>
        <dbReference type="EC" id="4.2.99.18"/>
    </reaction>
</comment>
<dbReference type="Gene3D" id="3.20.190.10">
    <property type="entry name" value="MutM-like, N-terminal"/>
    <property type="match status" value="1"/>
</dbReference>
<keyword evidence="13" id="KW-0234">DNA repair</keyword>
<evidence type="ECO:0000256" key="4">
    <source>
        <dbReference type="ARBA" id="ARBA00012720"/>
    </source>
</evidence>
<dbReference type="InterPro" id="IPR000214">
    <property type="entry name" value="Znf_DNA_glyclase/AP_lyase"/>
</dbReference>
<evidence type="ECO:0000256" key="6">
    <source>
        <dbReference type="ARBA" id="ARBA00022723"/>
    </source>
</evidence>
<dbReference type="GO" id="GO:0003684">
    <property type="term" value="F:damaged DNA binding"/>
    <property type="evidence" value="ECO:0007669"/>
    <property type="project" value="InterPro"/>
</dbReference>
<dbReference type="PROSITE" id="PS51068">
    <property type="entry name" value="FPG_CAT"/>
    <property type="match status" value="1"/>
</dbReference>
<feature type="region of interest" description="Disordered" evidence="24">
    <location>
        <begin position="350"/>
        <end position="388"/>
    </location>
</feature>
<feature type="domain" description="FPG-type" evidence="26">
    <location>
        <begin position="193"/>
        <end position="227"/>
    </location>
</feature>
<evidence type="ECO:0000256" key="16">
    <source>
        <dbReference type="ARBA" id="ARBA00023268"/>
    </source>
</evidence>
<dbReference type="EC" id="4.2.99.18" evidence="4"/>